<proteinExistence type="predicted"/>
<protein>
    <recommendedName>
        <fullName evidence="2">Phytanoyl-CoA dioxygenase family protein</fullName>
    </recommendedName>
</protein>
<name>A0A382KQP5_9ZZZZ</name>
<dbReference type="AlphaFoldDB" id="A0A382KQP5"/>
<accession>A0A382KQP5</accession>
<reference evidence="1" key="1">
    <citation type="submission" date="2018-05" db="EMBL/GenBank/DDBJ databases">
        <authorList>
            <person name="Lanie J.A."/>
            <person name="Ng W.-L."/>
            <person name="Kazmierczak K.M."/>
            <person name="Andrzejewski T.M."/>
            <person name="Davidsen T.M."/>
            <person name="Wayne K.J."/>
            <person name="Tettelin H."/>
            <person name="Glass J.I."/>
            <person name="Rusch D."/>
            <person name="Podicherti R."/>
            <person name="Tsui H.-C.T."/>
            <person name="Winkler M.E."/>
        </authorList>
    </citation>
    <scope>NUCLEOTIDE SEQUENCE</scope>
</reference>
<sequence length="187" mass="21395">MMTQEQRYLFDLHGYLHLKNVLSEQELTACQNAVERYMATSDDEMPEGFGTSDGRIYENGFAWDKSLEALVCHPAYWPIIKEFTMRKPRFLRGTMLVNNPGDTETHAGSLHCAREDYGWYSTRYDCREGTIYCDDFVIFPYFYDVKPGDGGLVVVPGSHKCNFPRPETLFNGGVLGNELPEHTVNIT</sequence>
<dbReference type="EMBL" id="UINC01082284">
    <property type="protein sequence ID" value="SVC26908.1"/>
    <property type="molecule type" value="Genomic_DNA"/>
</dbReference>
<dbReference type="Gene3D" id="2.60.120.620">
    <property type="entry name" value="q2cbj1_9rhob like domain"/>
    <property type="match status" value="1"/>
</dbReference>
<organism evidence="1">
    <name type="scientific">marine metagenome</name>
    <dbReference type="NCBI Taxonomy" id="408172"/>
    <lineage>
        <taxon>unclassified sequences</taxon>
        <taxon>metagenomes</taxon>
        <taxon>ecological metagenomes</taxon>
    </lineage>
</organism>
<gene>
    <name evidence="1" type="ORF">METZ01_LOCUS279762</name>
</gene>
<dbReference type="Pfam" id="PF05721">
    <property type="entry name" value="PhyH"/>
    <property type="match status" value="1"/>
</dbReference>
<evidence type="ECO:0008006" key="2">
    <source>
        <dbReference type="Google" id="ProtNLM"/>
    </source>
</evidence>
<dbReference type="SUPFAM" id="SSF51197">
    <property type="entry name" value="Clavaminate synthase-like"/>
    <property type="match status" value="1"/>
</dbReference>
<evidence type="ECO:0000313" key="1">
    <source>
        <dbReference type="EMBL" id="SVC26908.1"/>
    </source>
</evidence>
<dbReference type="InterPro" id="IPR008775">
    <property type="entry name" value="Phytyl_CoA_dOase-like"/>
</dbReference>
<feature type="non-terminal residue" evidence="1">
    <location>
        <position position="187"/>
    </location>
</feature>